<accession>A0A1R2AQ66</accession>
<feature type="compositionally biased region" description="Acidic residues" evidence="1">
    <location>
        <begin position="347"/>
        <end position="364"/>
    </location>
</feature>
<evidence type="ECO:0000259" key="2">
    <source>
        <dbReference type="SMART" id="SM00581"/>
    </source>
</evidence>
<evidence type="ECO:0000256" key="1">
    <source>
        <dbReference type="SAM" id="MobiDB-lite"/>
    </source>
</evidence>
<evidence type="ECO:0000313" key="4">
    <source>
        <dbReference type="Proteomes" id="UP000187209"/>
    </source>
</evidence>
<dbReference type="InterPro" id="IPR007180">
    <property type="entry name" value="DUF382"/>
</dbReference>
<dbReference type="SMART" id="SM00581">
    <property type="entry name" value="PSP"/>
    <property type="match status" value="1"/>
</dbReference>
<feature type="region of interest" description="Disordered" evidence="1">
    <location>
        <begin position="343"/>
        <end position="364"/>
    </location>
</feature>
<organism evidence="3 4">
    <name type="scientific">Stentor coeruleus</name>
    <dbReference type="NCBI Taxonomy" id="5963"/>
    <lineage>
        <taxon>Eukaryota</taxon>
        <taxon>Sar</taxon>
        <taxon>Alveolata</taxon>
        <taxon>Ciliophora</taxon>
        <taxon>Postciliodesmatophora</taxon>
        <taxon>Heterotrichea</taxon>
        <taxon>Heterotrichida</taxon>
        <taxon>Stentoridae</taxon>
        <taxon>Stentor</taxon>
    </lineage>
</organism>
<reference evidence="3 4" key="1">
    <citation type="submission" date="2016-11" db="EMBL/GenBank/DDBJ databases">
        <title>The macronuclear genome of Stentor coeruleus: a giant cell with tiny introns.</title>
        <authorList>
            <person name="Slabodnick M."/>
            <person name="Ruby J.G."/>
            <person name="Reiff S.B."/>
            <person name="Swart E.C."/>
            <person name="Gosai S."/>
            <person name="Prabakaran S."/>
            <person name="Witkowska E."/>
            <person name="Larue G.E."/>
            <person name="Fisher S."/>
            <person name="Freeman R.M."/>
            <person name="Gunawardena J."/>
            <person name="Chu W."/>
            <person name="Stover N.A."/>
            <person name="Gregory B.D."/>
            <person name="Nowacki M."/>
            <person name="Derisi J."/>
            <person name="Roy S.W."/>
            <person name="Marshall W.F."/>
            <person name="Sood P."/>
        </authorList>
    </citation>
    <scope>NUCLEOTIDE SEQUENCE [LARGE SCALE GENOMIC DNA]</scope>
    <source>
        <strain evidence="3">WM001</strain>
    </source>
</reference>
<evidence type="ECO:0000313" key="3">
    <source>
        <dbReference type="EMBL" id="OMJ66678.1"/>
    </source>
</evidence>
<proteinExistence type="predicted"/>
<feature type="compositionally biased region" description="Basic residues" evidence="1">
    <location>
        <begin position="14"/>
        <end position="28"/>
    </location>
</feature>
<feature type="region of interest" description="Disordered" evidence="1">
    <location>
        <begin position="1"/>
        <end position="58"/>
    </location>
</feature>
<dbReference type="EMBL" id="MPUH01001660">
    <property type="protein sequence ID" value="OMJ66678.1"/>
    <property type="molecule type" value="Genomic_DNA"/>
</dbReference>
<feature type="compositionally biased region" description="Acidic residues" evidence="1">
    <location>
        <begin position="47"/>
        <end position="58"/>
    </location>
</feature>
<dbReference type="GO" id="GO:0005634">
    <property type="term" value="C:nucleus"/>
    <property type="evidence" value="ECO:0007669"/>
    <property type="project" value="InterPro"/>
</dbReference>
<dbReference type="Pfam" id="PF04046">
    <property type="entry name" value="PSP"/>
    <property type="match status" value="1"/>
</dbReference>
<gene>
    <name evidence="3" type="ORF">SteCoe_36398</name>
</gene>
<dbReference type="Pfam" id="PF04037">
    <property type="entry name" value="DUF382"/>
    <property type="match status" value="1"/>
</dbReference>
<dbReference type="InterPro" id="IPR052584">
    <property type="entry name" value="U2_snRNP_Complex_Component"/>
</dbReference>
<dbReference type="Proteomes" id="UP000187209">
    <property type="component" value="Unassembled WGS sequence"/>
</dbReference>
<dbReference type="PANTHER" id="PTHR12785">
    <property type="entry name" value="SPLICING FACTOR 3B"/>
    <property type="match status" value="1"/>
</dbReference>
<feature type="compositionally biased region" description="Low complexity" evidence="1">
    <location>
        <begin position="84"/>
        <end position="96"/>
    </location>
</feature>
<feature type="compositionally biased region" description="Basic and acidic residues" evidence="1">
    <location>
        <begin position="1"/>
        <end position="11"/>
    </location>
</feature>
<sequence length="416" mass="48458">MVSQRQIEKQKQYQAKRKKDKKKKKKLPKNPLDRQDPTIIQINSTQEEPDILDLQDPDMPEEYKQIFEKFEAQKELQAEESEDLPQQSEPEQPPEQILSKKKLKKLNRPSVFELKQKMHRPEVVEWVDTTAKDPYFLVFLKSYKNTVAVPKHWSQKKKFLQIKRGSEKMPFMLPDFIEATGITKIRAQMRERDAGKLLKQRMKERMNPKLGRLDIDYQILHDAFFKNQKKPKMAIHGDVYHEGKENELKMRVYRPGQLSDELKLALGMPDGCPPPWLINMQRFGTPPAYPHLRIPGLNAPMPEGSTGFASWGNNDKAMYTDPSNSMKNRFAAMDSEYKRPHWADVIPDPEENDDNASEEEEEIEDDTLNFIRNTAFTGFADLTRLIHNQTSMITGTETVVGYETPLPVDLKKKTFK</sequence>
<feature type="region of interest" description="Disordered" evidence="1">
    <location>
        <begin position="75"/>
        <end position="102"/>
    </location>
</feature>
<protein>
    <recommendedName>
        <fullName evidence="2">PSP proline-rich domain-containing protein</fullName>
    </recommendedName>
</protein>
<comment type="caution">
    <text evidence="3">The sequence shown here is derived from an EMBL/GenBank/DDBJ whole genome shotgun (WGS) entry which is preliminary data.</text>
</comment>
<feature type="domain" description="PSP proline-rich" evidence="2">
    <location>
        <begin position="250"/>
        <end position="303"/>
    </location>
</feature>
<dbReference type="OrthoDB" id="10260794at2759"/>
<dbReference type="AlphaFoldDB" id="A0A1R2AQ66"/>
<name>A0A1R2AQ66_9CILI</name>
<dbReference type="InterPro" id="IPR006568">
    <property type="entry name" value="PSP_pro-rich"/>
</dbReference>
<keyword evidence="4" id="KW-1185">Reference proteome</keyword>
<dbReference type="PANTHER" id="PTHR12785:SF6">
    <property type="entry name" value="SPLICING FACTOR 3B SUBUNIT 2"/>
    <property type="match status" value="1"/>
</dbReference>